<feature type="coiled-coil region" evidence="1">
    <location>
        <begin position="329"/>
        <end position="359"/>
    </location>
</feature>
<protein>
    <recommendedName>
        <fullName evidence="3">PD-(D/E)XK nuclease-like domain-containing protein</fullName>
    </recommendedName>
</protein>
<evidence type="ECO:0000256" key="2">
    <source>
        <dbReference type="SAM" id="MobiDB-lite"/>
    </source>
</evidence>
<sequence>MSTSSILAWLDTIPITNPAPNHEHAGPAKRRRFNPPTPDPSISPTMSISVTGKREGPTAGEVSPSKRSRKIRSEVDLEQPSEASVASGRLSPTKQLQYLRLQPGGPDYKEFALFTNKPKSLRTLLARIDHIKDGFGIISSSQKEDVLAAPKHCYDEFDWVETGTHCFSDERDTLGPTPSVQFVFDILDKAAACNNQHHHEDAWNKSVHAPILEFAFHKKDQRLKNQLISSSSCIHASILPEYQTGTPGTAKKVDFVIHLNPANDPTPEPTLAIERLIGQLPGMVFNHTNFQPLYDRPIALSIETKRPTEGIVVAKLQLGVWQTAHWAFLRTLIQTKEENKEKHKRLQEAKRLQEEAQTQALEGTLDSGVQTPAELLPLRERQSDVEVSEPETPGVQESGVEPLDVQKVSTKKFKLPEFLPGVIVNGHDWYFTVTTFDGLRVKFYEKVLLGSTNGTKEIYKLICNLQILRQWIDGTYWPWLRDLVLDC</sequence>
<accession>A0A4Q2UUV4</accession>
<proteinExistence type="predicted"/>
<reference evidence="4 5" key="1">
    <citation type="submission" date="2016-12" db="EMBL/GenBank/DDBJ databases">
        <title>Draft genome sequence of Fusarium oxysporum causing rot on Narcissus.</title>
        <authorList>
            <person name="Armitage A.D."/>
            <person name="Taylor A."/>
            <person name="Clarkson J.P."/>
            <person name="Harrison R.J."/>
            <person name="Jackson A.C."/>
        </authorList>
    </citation>
    <scope>NUCLEOTIDE SEQUENCE [LARGE SCALE GENOMIC DNA]</scope>
    <source>
        <strain evidence="4 5">N139</strain>
    </source>
</reference>
<dbReference type="EMBL" id="MQTW01001484">
    <property type="protein sequence ID" value="RYC78061.1"/>
    <property type="molecule type" value="Genomic_DNA"/>
</dbReference>
<dbReference type="InterPro" id="IPR046797">
    <property type="entry name" value="PDDEXK_12"/>
</dbReference>
<keyword evidence="1" id="KW-0175">Coiled coil</keyword>
<evidence type="ECO:0000256" key="1">
    <source>
        <dbReference type="SAM" id="Coils"/>
    </source>
</evidence>
<evidence type="ECO:0000259" key="3">
    <source>
        <dbReference type="Pfam" id="PF20516"/>
    </source>
</evidence>
<dbReference type="Proteomes" id="UP000290540">
    <property type="component" value="Unassembled WGS sequence"/>
</dbReference>
<evidence type="ECO:0000313" key="4">
    <source>
        <dbReference type="EMBL" id="RYC78061.1"/>
    </source>
</evidence>
<dbReference type="AlphaFoldDB" id="A0A4Q2UUV4"/>
<name>A0A4Q2UUV4_FUSOX</name>
<feature type="domain" description="PD-(D/E)XK nuclease-like" evidence="3">
    <location>
        <begin position="167"/>
        <end position="477"/>
    </location>
</feature>
<gene>
    <name evidence="4" type="ORF">BFJ63_vAg19065</name>
</gene>
<dbReference type="Pfam" id="PF20516">
    <property type="entry name" value="PDDEXK_12"/>
    <property type="match status" value="1"/>
</dbReference>
<feature type="region of interest" description="Disordered" evidence="2">
    <location>
        <begin position="14"/>
        <end position="89"/>
    </location>
</feature>
<organism evidence="4 5">
    <name type="scientific">Fusarium oxysporum f. sp. narcissi</name>
    <dbReference type="NCBI Taxonomy" id="451672"/>
    <lineage>
        <taxon>Eukaryota</taxon>
        <taxon>Fungi</taxon>
        <taxon>Dikarya</taxon>
        <taxon>Ascomycota</taxon>
        <taxon>Pezizomycotina</taxon>
        <taxon>Sordariomycetes</taxon>
        <taxon>Hypocreomycetidae</taxon>
        <taxon>Hypocreales</taxon>
        <taxon>Nectriaceae</taxon>
        <taxon>Fusarium</taxon>
        <taxon>Fusarium oxysporum species complex</taxon>
    </lineage>
</organism>
<evidence type="ECO:0000313" key="5">
    <source>
        <dbReference type="Proteomes" id="UP000290540"/>
    </source>
</evidence>
<comment type="caution">
    <text evidence="4">The sequence shown here is derived from an EMBL/GenBank/DDBJ whole genome shotgun (WGS) entry which is preliminary data.</text>
</comment>